<dbReference type="CDD" id="cd11297">
    <property type="entry name" value="PIN_LabA-like_N_1"/>
    <property type="match status" value="1"/>
</dbReference>
<dbReference type="InterPro" id="IPR021139">
    <property type="entry name" value="NYN"/>
</dbReference>
<reference evidence="3 4" key="1">
    <citation type="journal article" date="2011" name="J. Bacteriol.">
        <title>Genome sequence of Methyloversatilis universalis FAM5T, a methylotrophic representative of the order Rhodocyclales.</title>
        <authorList>
            <person name="Kittichotirat W."/>
            <person name="Good N.M."/>
            <person name="Hall R."/>
            <person name="Bringel F."/>
            <person name="Lajus A."/>
            <person name="Medigue C."/>
            <person name="Smalley N.E."/>
            <person name="Beck D."/>
            <person name="Bumgarner R."/>
            <person name="Vuilleumier S."/>
            <person name="Kalyuzhnaya M.G."/>
        </authorList>
    </citation>
    <scope>NUCLEOTIDE SEQUENCE [LARGE SCALE GENOMIC DNA]</scope>
    <source>
        <strain evidence="4">ATCC BAA-1314 / JCM 13912 / FAM5</strain>
    </source>
</reference>
<name>F5RFE9_METUF</name>
<dbReference type="Pfam" id="PF01936">
    <property type="entry name" value="NYN"/>
    <property type="match status" value="1"/>
</dbReference>
<dbReference type="EMBL" id="AFHG01000053">
    <property type="protein sequence ID" value="EGK70801.1"/>
    <property type="molecule type" value="Genomic_DNA"/>
</dbReference>
<dbReference type="PANTHER" id="PTHR35811:SF1">
    <property type="entry name" value="HTH OST-TYPE DOMAIN-CONTAINING PROTEIN"/>
    <property type="match status" value="1"/>
</dbReference>
<dbReference type="PROSITE" id="PS51644">
    <property type="entry name" value="HTH_OST"/>
    <property type="match status" value="1"/>
</dbReference>
<evidence type="ECO:0000259" key="2">
    <source>
        <dbReference type="PROSITE" id="PS51644"/>
    </source>
</evidence>
<dbReference type="Gene3D" id="3.40.50.1010">
    <property type="entry name" value="5'-nuclease"/>
    <property type="match status" value="1"/>
</dbReference>
<feature type="compositionally biased region" description="Basic residues" evidence="1">
    <location>
        <begin position="337"/>
        <end position="349"/>
    </location>
</feature>
<dbReference type="STRING" id="1000565.METUNv1_03024"/>
<comment type="caution">
    <text evidence="3">The sequence shown here is derived from an EMBL/GenBank/DDBJ whole genome shotgun (WGS) entry which is preliminary data.</text>
</comment>
<organism evidence="3 4">
    <name type="scientific">Methyloversatilis universalis (strain ATCC BAA-1314 / DSM 25237 / JCM 13912 / CCUG 52030 / FAM5)</name>
    <dbReference type="NCBI Taxonomy" id="1000565"/>
    <lineage>
        <taxon>Bacteria</taxon>
        <taxon>Pseudomonadati</taxon>
        <taxon>Pseudomonadota</taxon>
        <taxon>Betaproteobacteria</taxon>
        <taxon>Nitrosomonadales</taxon>
        <taxon>Sterolibacteriaceae</taxon>
        <taxon>Methyloversatilis</taxon>
    </lineage>
</organism>
<dbReference type="Gene3D" id="3.30.420.610">
    <property type="entry name" value="LOTUS domain-like"/>
    <property type="match status" value="1"/>
</dbReference>
<feature type="compositionally biased region" description="Low complexity" evidence="1">
    <location>
        <begin position="305"/>
        <end position="331"/>
    </location>
</feature>
<evidence type="ECO:0000313" key="3">
    <source>
        <dbReference type="EMBL" id="EGK70801.1"/>
    </source>
</evidence>
<proteinExistence type="predicted"/>
<feature type="compositionally biased region" description="Low complexity" evidence="1">
    <location>
        <begin position="271"/>
        <end position="291"/>
    </location>
</feature>
<dbReference type="GO" id="GO:0004540">
    <property type="term" value="F:RNA nuclease activity"/>
    <property type="evidence" value="ECO:0007669"/>
    <property type="project" value="InterPro"/>
</dbReference>
<accession>F5RFE9</accession>
<protein>
    <recommendedName>
        <fullName evidence="2">HTH OST-type domain-containing protein</fullName>
    </recommendedName>
</protein>
<dbReference type="CDD" id="cd10146">
    <property type="entry name" value="LabA_like_C"/>
    <property type="match status" value="1"/>
</dbReference>
<dbReference type="AlphaFoldDB" id="F5RFE9"/>
<sequence>MNDMNSQSRRLALVIDADNAQPSLIQPVLLAAASRGRVTVRRIYGDWTSPNMTSWKAYLLDHSIRPIQQFRIVGGKNATDSAMIIDAMDLLHSGLVDGFCIVSSDSDFTSLARRIQESGLFVMGVGRRTTPVAFQRACEEFVFTDDMRAAPPLSAQKKKPTAAPARNEQSRKPRNRQPDAQILELLSQGIRSATDEDSGWAGIGRVGQIVRQFEPGFSHKDYGHASLSGLLESHPELFRLHKGDNGQAQVQLIERAADKQLELLPEPLPEALPEAGSEAANDLPAAEAPAAKSRRSRTPRKTKPVAEAAAPASAEAVDAAEPAAPAPAAESGEAKPPRSRAPRRSRARKPAADTPAG</sequence>
<dbReference type="OrthoDB" id="9783963at2"/>
<dbReference type="Pfam" id="PF12872">
    <property type="entry name" value="OST-HTH"/>
    <property type="match status" value="1"/>
</dbReference>
<dbReference type="PANTHER" id="PTHR35811">
    <property type="entry name" value="SLR1870 PROTEIN"/>
    <property type="match status" value="1"/>
</dbReference>
<dbReference type="eggNOG" id="COG1432">
    <property type="taxonomic scope" value="Bacteria"/>
</dbReference>
<feature type="region of interest" description="Disordered" evidence="1">
    <location>
        <begin position="149"/>
        <end position="180"/>
    </location>
</feature>
<dbReference type="Proteomes" id="UP000005019">
    <property type="component" value="Unassembled WGS sequence"/>
</dbReference>
<feature type="compositionally biased region" description="Basic residues" evidence="1">
    <location>
        <begin position="292"/>
        <end position="303"/>
    </location>
</feature>
<evidence type="ECO:0000256" key="1">
    <source>
        <dbReference type="SAM" id="MobiDB-lite"/>
    </source>
</evidence>
<evidence type="ECO:0000313" key="4">
    <source>
        <dbReference type="Proteomes" id="UP000005019"/>
    </source>
</evidence>
<feature type="domain" description="HTH OST-type" evidence="2">
    <location>
        <begin position="182"/>
        <end position="254"/>
    </location>
</feature>
<keyword evidence="4" id="KW-1185">Reference proteome</keyword>
<dbReference type="InterPro" id="IPR025605">
    <property type="entry name" value="OST-HTH/LOTUS_dom"/>
</dbReference>
<dbReference type="InterPro" id="IPR041966">
    <property type="entry name" value="LOTUS-like"/>
</dbReference>
<feature type="region of interest" description="Disordered" evidence="1">
    <location>
        <begin position="271"/>
        <end position="357"/>
    </location>
</feature>
<gene>
    <name evidence="3" type="ORF">METUNv1_03024</name>
</gene>